<dbReference type="EMBL" id="KV750323">
    <property type="protein sequence ID" value="OCL05309.1"/>
    <property type="molecule type" value="Genomic_DNA"/>
</dbReference>
<keyword evidence="1" id="KW-0732">Signal</keyword>
<feature type="signal peptide" evidence="1">
    <location>
        <begin position="1"/>
        <end position="23"/>
    </location>
</feature>
<protein>
    <recommendedName>
        <fullName evidence="4">Secreted protein</fullName>
    </recommendedName>
</protein>
<sequence>MALLPRCFCFCFCFCCCCYCCYSWLLLPPLRTGTSPTLTSTSLNITALLSHSLGFHHTLPLSNYLAIISSNPLEQPSRTILSLHSTPQQPSLASSNLPEHRSSGPLQTISIVVQHSPRSFPPRSTLGSRSIIHSHSSAAARRSPMLPCIKLLDSLPDARSPVLPAYSPPCPLLQQRCKLPCCSLHHPACYQMSCFQHSPHSQR</sequence>
<evidence type="ECO:0000313" key="2">
    <source>
        <dbReference type="EMBL" id="OCL05309.1"/>
    </source>
</evidence>
<gene>
    <name evidence="2" type="ORF">AOQ84DRAFT_99653</name>
</gene>
<evidence type="ECO:0000313" key="3">
    <source>
        <dbReference type="Proteomes" id="UP000250140"/>
    </source>
</evidence>
<organism evidence="2 3">
    <name type="scientific">Glonium stellatum</name>
    <dbReference type="NCBI Taxonomy" id="574774"/>
    <lineage>
        <taxon>Eukaryota</taxon>
        <taxon>Fungi</taxon>
        <taxon>Dikarya</taxon>
        <taxon>Ascomycota</taxon>
        <taxon>Pezizomycotina</taxon>
        <taxon>Dothideomycetes</taxon>
        <taxon>Pleosporomycetidae</taxon>
        <taxon>Gloniales</taxon>
        <taxon>Gloniaceae</taxon>
        <taxon>Glonium</taxon>
    </lineage>
</organism>
<reference evidence="2 3" key="1">
    <citation type="journal article" date="2016" name="Nat. Commun.">
        <title>Ectomycorrhizal ecology is imprinted in the genome of the dominant symbiotic fungus Cenococcum geophilum.</title>
        <authorList>
            <consortium name="DOE Joint Genome Institute"/>
            <person name="Peter M."/>
            <person name="Kohler A."/>
            <person name="Ohm R.A."/>
            <person name="Kuo A."/>
            <person name="Krutzmann J."/>
            <person name="Morin E."/>
            <person name="Arend M."/>
            <person name="Barry K.W."/>
            <person name="Binder M."/>
            <person name="Choi C."/>
            <person name="Clum A."/>
            <person name="Copeland A."/>
            <person name="Grisel N."/>
            <person name="Haridas S."/>
            <person name="Kipfer T."/>
            <person name="LaButti K."/>
            <person name="Lindquist E."/>
            <person name="Lipzen A."/>
            <person name="Maire R."/>
            <person name="Meier B."/>
            <person name="Mihaltcheva S."/>
            <person name="Molinier V."/>
            <person name="Murat C."/>
            <person name="Poggeler S."/>
            <person name="Quandt C.A."/>
            <person name="Sperisen C."/>
            <person name="Tritt A."/>
            <person name="Tisserant E."/>
            <person name="Crous P.W."/>
            <person name="Henrissat B."/>
            <person name="Nehls U."/>
            <person name="Egli S."/>
            <person name="Spatafora J.W."/>
            <person name="Grigoriev I.V."/>
            <person name="Martin F.M."/>
        </authorList>
    </citation>
    <scope>NUCLEOTIDE SEQUENCE [LARGE SCALE GENOMIC DNA]</scope>
    <source>
        <strain evidence="2 3">CBS 207.34</strain>
    </source>
</reference>
<proteinExistence type="predicted"/>
<keyword evidence="3" id="KW-1185">Reference proteome</keyword>
<name>A0A8E2JPZ1_9PEZI</name>
<evidence type="ECO:0000256" key="1">
    <source>
        <dbReference type="SAM" id="SignalP"/>
    </source>
</evidence>
<feature type="chain" id="PRO_5034020504" description="Secreted protein" evidence="1">
    <location>
        <begin position="24"/>
        <end position="203"/>
    </location>
</feature>
<dbReference type="Proteomes" id="UP000250140">
    <property type="component" value="Unassembled WGS sequence"/>
</dbReference>
<accession>A0A8E2JPZ1</accession>
<dbReference type="AlphaFoldDB" id="A0A8E2JPZ1"/>
<evidence type="ECO:0008006" key="4">
    <source>
        <dbReference type="Google" id="ProtNLM"/>
    </source>
</evidence>